<feature type="region of interest" description="Disordered" evidence="1">
    <location>
        <begin position="347"/>
        <end position="481"/>
    </location>
</feature>
<protein>
    <submittedName>
        <fullName evidence="3">BSD domain containing protein</fullName>
    </submittedName>
</protein>
<evidence type="ECO:0000256" key="1">
    <source>
        <dbReference type="SAM" id="MobiDB-lite"/>
    </source>
</evidence>
<comment type="caution">
    <text evidence="3">The sequence shown here is derived from an EMBL/GenBank/DDBJ whole genome shotgun (WGS) entry which is preliminary data.</text>
</comment>
<dbReference type="Gene3D" id="1.10.3970.10">
    <property type="entry name" value="BSD domain"/>
    <property type="match status" value="1"/>
</dbReference>
<accession>A0AAD7P6Z1</accession>
<dbReference type="SMART" id="SM00751">
    <property type="entry name" value="BSD"/>
    <property type="match status" value="1"/>
</dbReference>
<gene>
    <name evidence="3" type="ORF">O6P43_033929</name>
</gene>
<dbReference type="Proteomes" id="UP001163823">
    <property type="component" value="Chromosome 14"/>
</dbReference>
<dbReference type="AlphaFoldDB" id="A0AAD7P6Z1"/>
<feature type="region of interest" description="Disordered" evidence="1">
    <location>
        <begin position="1"/>
        <end position="72"/>
    </location>
</feature>
<dbReference type="SUPFAM" id="SSF140383">
    <property type="entry name" value="BSD domain-like"/>
    <property type="match status" value="1"/>
</dbReference>
<sequence>MSWLARSIANSLKLDDDDDDNEANDNAKTFNTFNEADVKSSPKPESEANQSDSQSPSSTTSTPTARGVKEDLSELTKTFSRQFWGVASFLAPPPESSNSQSQISDPNPAEPSNQSSEVSDPKASDEAIISGIRGDIAEISERFKSGISKLSGNKTVSEITKIASNFLQFGSEEGKSLEEYELDGVVGVTEEVVFFARNIALHPETWLEFPLPDDADSDDFELSDAQQEHALAVERLAPRLAALRMELCPGYMSDNCFWKIYFVLLFPRLNKHDADVLLTAQIVEARSMLTRELQNRSNEKHESDLSGRVLRTSTNEAAPVAAAFEMEKHHIESNEIQIVDKPVVEETPVNPKQHSSSSSSHEFVGDKYDDDGDDWLKEETSEMVGVGGSNIPVGNDDDVSFSDLEDDDENVPMSYRKGTSGSDSSTKDSPDWVQLSGSSTNSVSDINTVESRHSGSEQVSARNPETKESNDWLNVDDIDVI</sequence>
<dbReference type="PANTHER" id="PTHR31923:SF4">
    <property type="entry name" value="BSD DOMAIN-CONTAINING PROTEIN"/>
    <property type="match status" value="1"/>
</dbReference>
<dbReference type="Pfam" id="PF03909">
    <property type="entry name" value="BSD"/>
    <property type="match status" value="1"/>
</dbReference>
<name>A0AAD7P6Z1_QUISA</name>
<dbReference type="PANTHER" id="PTHR31923">
    <property type="entry name" value="BSD DOMAIN-CONTAINING PROTEIN"/>
    <property type="match status" value="1"/>
</dbReference>
<proteinExistence type="predicted"/>
<dbReference type="InterPro" id="IPR035925">
    <property type="entry name" value="BSD_dom_sf"/>
</dbReference>
<keyword evidence="4" id="KW-1185">Reference proteome</keyword>
<feature type="compositionally biased region" description="Acidic residues" evidence="1">
    <location>
        <begin position="395"/>
        <end position="410"/>
    </location>
</feature>
<feature type="domain" description="BSD" evidence="2">
    <location>
        <begin position="217"/>
        <end position="269"/>
    </location>
</feature>
<feature type="compositionally biased region" description="Polar residues" evidence="1">
    <location>
        <begin position="96"/>
        <end position="118"/>
    </location>
</feature>
<organism evidence="3 4">
    <name type="scientific">Quillaja saponaria</name>
    <name type="common">Soap bark tree</name>
    <dbReference type="NCBI Taxonomy" id="32244"/>
    <lineage>
        <taxon>Eukaryota</taxon>
        <taxon>Viridiplantae</taxon>
        <taxon>Streptophyta</taxon>
        <taxon>Embryophyta</taxon>
        <taxon>Tracheophyta</taxon>
        <taxon>Spermatophyta</taxon>
        <taxon>Magnoliopsida</taxon>
        <taxon>eudicotyledons</taxon>
        <taxon>Gunneridae</taxon>
        <taxon>Pentapetalae</taxon>
        <taxon>rosids</taxon>
        <taxon>fabids</taxon>
        <taxon>Fabales</taxon>
        <taxon>Quillajaceae</taxon>
        <taxon>Quillaja</taxon>
    </lineage>
</organism>
<feature type="compositionally biased region" description="Low complexity" evidence="1">
    <location>
        <begin position="50"/>
        <end position="64"/>
    </location>
</feature>
<dbReference type="InterPro" id="IPR005607">
    <property type="entry name" value="BSD_dom"/>
</dbReference>
<evidence type="ECO:0000259" key="2">
    <source>
        <dbReference type="PROSITE" id="PS50858"/>
    </source>
</evidence>
<evidence type="ECO:0000313" key="4">
    <source>
        <dbReference type="Proteomes" id="UP001163823"/>
    </source>
</evidence>
<feature type="region of interest" description="Disordered" evidence="1">
    <location>
        <begin position="90"/>
        <end position="124"/>
    </location>
</feature>
<reference evidence="3" key="1">
    <citation type="journal article" date="2023" name="Science">
        <title>Elucidation of the pathway for biosynthesis of saponin adjuvants from the soapbark tree.</title>
        <authorList>
            <person name="Reed J."/>
            <person name="Orme A."/>
            <person name="El-Demerdash A."/>
            <person name="Owen C."/>
            <person name="Martin L.B.B."/>
            <person name="Misra R.C."/>
            <person name="Kikuchi S."/>
            <person name="Rejzek M."/>
            <person name="Martin A.C."/>
            <person name="Harkess A."/>
            <person name="Leebens-Mack J."/>
            <person name="Louveau T."/>
            <person name="Stephenson M.J."/>
            <person name="Osbourn A."/>
        </authorList>
    </citation>
    <scope>NUCLEOTIDE SEQUENCE</scope>
    <source>
        <strain evidence="3">S10</strain>
    </source>
</reference>
<evidence type="ECO:0000313" key="3">
    <source>
        <dbReference type="EMBL" id="KAJ7944548.1"/>
    </source>
</evidence>
<dbReference type="PROSITE" id="PS50858">
    <property type="entry name" value="BSD"/>
    <property type="match status" value="1"/>
</dbReference>
<dbReference type="EMBL" id="JARAOO010000014">
    <property type="protein sequence ID" value="KAJ7944548.1"/>
    <property type="molecule type" value="Genomic_DNA"/>
</dbReference>
<feature type="compositionally biased region" description="Polar residues" evidence="1">
    <location>
        <begin position="435"/>
        <end position="449"/>
    </location>
</feature>
<feature type="compositionally biased region" description="Basic and acidic residues" evidence="1">
    <location>
        <begin position="36"/>
        <end position="46"/>
    </location>
</feature>